<name>A0A1J5QX02_9ZZZZ</name>
<dbReference type="AlphaFoldDB" id="A0A1J5QX02"/>
<dbReference type="InterPro" id="IPR007197">
    <property type="entry name" value="rSAM"/>
</dbReference>
<evidence type="ECO:0000256" key="2">
    <source>
        <dbReference type="ARBA" id="ARBA00022723"/>
    </source>
</evidence>
<dbReference type="GO" id="GO:0003824">
    <property type="term" value="F:catalytic activity"/>
    <property type="evidence" value="ECO:0007669"/>
    <property type="project" value="InterPro"/>
</dbReference>
<comment type="caution">
    <text evidence="6">The sequence shown here is derived from an EMBL/GenBank/DDBJ whole genome shotgun (WGS) entry which is preliminary data.</text>
</comment>
<dbReference type="InterPro" id="IPR058240">
    <property type="entry name" value="rSAM_sf"/>
</dbReference>
<keyword evidence="2" id="KW-0479">Metal-binding</keyword>
<dbReference type="CDD" id="cd01335">
    <property type="entry name" value="Radical_SAM"/>
    <property type="match status" value="1"/>
</dbReference>
<dbReference type="InterPro" id="IPR050377">
    <property type="entry name" value="Radical_SAM_PqqE_MftC-like"/>
</dbReference>
<dbReference type="PANTHER" id="PTHR11228:SF7">
    <property type="entry name" value="PQQA PEPTIDE CYCLASE"/>
    <property type="match status" value="1"/>
</dbReference>
<dbReference type="SFLD" id="SFLDG01067">
    <property type="entry name" value="SPASM/twitch_domain_containing"/>
    <property type="match status" value="1"/>
</dbReference>
<feature type="domain" description="Radical SAM core" evidence="5">
    <location>
        <begin position="25"/>
        <end position="247"/>
    </location>
</feature>
<evidence type="ECO:0000256" key="3">
    <source>
        <dbReference type="ARBA" id="ARBA00023004"/>
    </source>
</evidence>
<evidence type="ECO:0000256" key="4">
    <source>
        <dbReference type="ARBA" id="ARBA00023014"/>
    </source>
</evidence>
<reference evidence="6" key="1">
    <citation type="submission" date="2016-10" db="EMBL/GenBank/DDBJ databases">
        <title>Sequence of Gallionella enrichment culture.</title>
        <authorList>
            <person name="Poehlein A."/>
            <person name="Muehling M."/>
            <person name="Daniel R."/>
        </authorList>
    </citation>
    <scope>NUCLEOTIDE SEQUENCE</scope>
</reference>
<evidence type="ECO:0000259" key="5">
    <source>
        <dbReference type="PROSITE" id="PS51918"/>
    </source>
</evidence>
<dbReference type="PROSITE" id="PS51918">
    <property type="entry name" value="RADICAL_SAM"/>
    <property type="match status" value="1"/>
</dbReference>
<dbReference type="EMBL" id="MLJW01000382">
    <property type="protein sequence ID" value="OIQ88222.1"/>
    <property type="molecule type" value="Genomic_DNA"/>
</dbReference>
<dbReference type="InterPro" id="IPR006638">
    <property type="entry name" value="Elp3/MiaA/NifB-like_rSAM"/>
</dbReference>
<organism evidence="6">
    <name type="scientific">mine drainage metagenome</name>
    <dbReference type="NCBI Taxonomy" id="410659"/>
    <lineage>
        <taxon>unclassified sequences</taxon>
        <taxon>metagenomes</taxon>
        <taxon>ecological metagenomes</taxon>
    </lineage>
</organism>
<evidence type="ECO:0000256" key="1">
    <source>
        <dbReference type="ARBA" id="ARBA00022691"/>
    </source>
</evidence>
<dbReference type="Gene3D" id="3.20.20.70">
    <property type="entry name" value="Aldolase class I"/>
    <property type="match status" value="1"/>
</dbReference>
<dbReference type="SUPFAM" id="SSF102114">
    <property type="entry name" value="Radical SAM enzymes"/>
    <property type="match status" value="1"/>
</dbReference>
<gene>
    <name evidence="6" type="primary">moaA_23</name>
    <name evidence="6" type="ORF">GALL_299140</name>
</gene>
<dbReference type="GO" id="GO:0046872">
    <property type="term" value="F:metal ion binding"/>
    <property type="evidence" value="ECO:0007669"/>
    <property type="project" value="UniProtKB-KW"/>
</dbReference>
<protein>
    <submittedName>
        <fullName evidence="6">Cyclic pyranopterin monophosphate synthase</fullName>
    </submittedName>
</protein>
<accession>A0A1J5QX02</accession>
<dbReference type="InterPro" id="IPR013785">
    <property type="entry name" value="Aldolase_TIM"/>
</dbReference>
<dbReference type="PANTHER" id="PTHR11228">
    <property type="entry name" value="RADICAL SAM DOMAIN PROTEIN"/>
    <property type="match status" value="1"/>
</dbReference>
<keyword evidence="4" id="KW-0411">Iron-sulfur</keyword>
<keyword evidence="1" id="KW-0949">S-adenosyl-L-methionine</keyword>
<sequence>MSTLYSNLKFLRYADHIEALRQGRVVAPVHVRIKPINRCNHACWYCAYRADDLQLGQEMDLGDVIPDDKMFEITEDLIAMRVKAVTFSGGGEPLLYKPLPRVVERLGAAGIRVASLTNGSNLRGDMAEAFARWGTWVRVSLDSWDDASYAKARGIASGQFSRLLDNMRAFVARKSRCVLGVSFIIGRDNCAHVYEICALLKAVGVNHVKLSGAVVANDLHANNLYHREIMPLVGEQIRRAQADLADETFAVLDHYHELDELFAKSYTTCPFLQFLTVIGADCAVYSCQDKAYTADGRLGSIRDRRFRDFWFSEENRARLYGLDPSRVCGHHCVTHGKNLALNEVLALDPDHACFV</sequence>
<dbReference type="SFLD" id="SFLDS00029">
    <property type="entry name" value="Radical_SAM"/>
    <property type="match status" value="1"/>
</dbReference>
<keyword evidence="3" id="KW-0408">Iron</keyword>
<dbReference type="GO" id="GO:0051536">
    <property type="term" value="F:iron-sulfur cluster binding"/>
    <property type="evidence" value="ECO:0007669"/>
    <property type="project" value="UniProtKB-KW"/>
</dbReference>
<dbReference type="SMART" id="SM00729">
    <property type="entry name" value="Elp3"/>
    <property type="match status" value="1"/>
</dbReference>
<dbReference type="Pfam" id="PF04055">
    <property type="entry name" value="Radical_SAM"/>
    <property type="match status" value="1"/>
</dbReference>
<evidence type="ECO:0000313" key="6">
    <source>
        <dbReference type="EMBL" id="OIQ88222.1"/>
    </source>
</evidence>
<proteinExistence type="predicted"/>